<feature type="transmembrane region" description="Helical" evidence="6">
    <location>
        <begin position="109"/>
        <end position="134"/>
    </location>
</feature>
<feature type="transmembrane region" description="Helical" evidence="6">
    <location>
        <begin position="396"/>
        <end position="415"/>
    </location>
</feature>
<keyword evidence="8" id="KW-1185">Reference proteome</keyword>
<keyword evidence="5 6" id="KW-0472">Membrane</keyword>
<dbReference type="AlphaFoldDB" id="A0A139ALP0"/>
<dbReference type="GO" id="GO:0022857">
    <property type="term" value="F:transmembrane transporter activity"/>
    <property type="evidence" value="ECO:0007669"/>
    <property type="project" value="InterPro"/>
</dbReference>
<name>A0A139ALP0_GONPJ</name>
<feature type="transmembrane region" description="Helical" evidence="6">
    <location>
        <begin position="28"/>
        <end position="53"/>
    </location>
</feature>
<feature type="transmembrane region" description="Helical" evidence="6">
    <location>
        <begin position="184"/>
        <end position="204"/>
    </location>
</feature>
<feature type="transmembrane region" description="Helical" evidence="6">
    <location>
        <begin position="262"/>
        <end position="284"/>
    </location>
</feature>
<dbReference type="PIRSF" id="PIRSF006060">
    <property type="entry name" value="AA_transporter"/>
    <property type="match status" value="1"/>
</dbReference>
<dbReference type="Proteomes" id="UP000070544">
    <property type="component" value="Unassembled WGS sequence"/>
</dbReference>
<protein>
    <submittedName>
        <fullName evidence="7">Amino acid transporter</fullName>
    </submittedName>
</protein>
<dbReference type="PANTHER" id="PTHR45649:SF26">
    <property type="entry name" value="OS04G0435100 PROTEIN"/>
    <property type="match status" value="1"/>
</dbReference>
<evidence type="ECO:0000256" key="1">
    <source>
        <dbReference type="ARBA" id="ARBA00004141"/>
    </source>
</evidence>
<comment type="subcellular location">
    <subcellularLocation>
        <location evidence="1">Membrane</location>
        <topology evidence="1">Multi-pass membrane protein</topology>
    </subcellularLocation>
</comment>
<evidence type="ECO:0000256" key="2">
    <source>
        <dbReference type="ARBA" id="ARBA00022448"/>
    </source>
</evidence>
<keyword evidence="4 6" id="KW-1133">Transmembrane helix</keyword>
<dbReference type="Gene3D" id="1.20.1740.10">
    <property type="entry name" value="Amino acid/polyamine transporter I"/>
    <property type="match status" value="1"/>
</dbReference>
<organism evidence="7 8">
    <name type="scientific">Gonapodya prolifera (strain JEL478)</name>
    <name type="common">Monoblepharis prolifera</name>
    <dbReference type="NCBI Taxonomy" id="1344416"/>
    <lineage>
        <taxon>Eukaryota</taxon>
        <taxon>Fungi</taxon>
        <taxon>Fungi incertae sedis</taxon>
        <taxon>Chytridiomycota</taxon>
        <taxon>Chytridiomycota incertae sedis</taxon>
        <taxon>Monoblepharidomycetes</taxon>
        <taxon>Monoblepharidales</taxon>
        <taxon>Gonapodyaceae</taxon>
        <taxon>Gonapodya</taxon>
    </lineage>
</organism>
<feature type="transmembrane region" description="Helical" evidence="6">
    <location>
        <begin position="296"/>
        <end position="323"/>
    </location>
</feature>
<gene>
    <name evidence="7" type="ORF">M427DRAFT_133313</name>
</gene>
<sequence>MSAATLTEDEIRLAKLGYRQELSRTFTAFHSFGISFSIISIPTGILPLVGYALLNGGAVAMTWGWILVFFMVLTVAGSLAEICSTYPTAGSLYFWSAKLTGEHPQWTPFAAWITGWFNLLGEVGLVAGVAYTFASVLAATCTLTTDWVATLPQLWAIYVGVLVFCALLNTLGDNLLTLFTTASVVWHMATTFLFIVVVPAKAATHQDASFVFTEFNNESGFSDFYGFCLGLLLSQWTISGYDASAHMSEETHGSHNSAPWGIIYAVLSAFVFGWALILSLLFSIQDLDATVAGGYTAIWLAALDTNITVFFQVLFLGCIFFCTMSCITSNSRMIYAFSRDGALPFSNWIHHIDPKSKMPVRAIIVSTSLATILAVPGIWSSVALTALISIGTIGQYISYGCPIFFKAFFAGSSFKQSSFNLGPFSRAINIIAVLWIGFIAIIFCFPSVYPVTWGGMNFAPFIVGFVIVFAGGWWLISARKWFKGPVIQVTEEEIAEIDRQKKEEEPLGV</sequence>
<keyword evidence="2" id="KW-0813">Transport</keyword>
<proteinExistence type="predicted"/>
<evidence type="ECO:0000256" key="5">
    <source>
        <dbReference type="ARBA" id="ARBA00023136"/>
    </source>
</evidence>
<feature type="transmembrane region" description="Helical" evidence="6">
    <location>
        <begin position="362"/>
        <end position="390"/>
    </location>
</feature>
<dbReference type="STRING" id="1344416.A0A139ALP0"/>
<feature type="transmembrane region" description="Helical" evidence="6">
    <location>
        <begin position="427"/>
        <end position="449"/>
    </location>
</feature>
<evidence type="ECO:0000256" key="3">
    <source>
        <dbReference type="ARBA" id="ARBA00022692"/>
    </source>
</evidence>
<feature type="transmembrane region" description="Helical" evidence="6">
    <location>
        <begin position="154"/>
        <end position="172"/>
    </location>
</feature>
<keyword evidence="3 6" id="KW-0812">Transmembrane</keyword>
<evidence type="ECO:0000313" key="8">
    <source>
        <dbReference type="Proteomes" id="UP000070544"/>
    </source>
</evidence>
<dbReference type="PANTHER" id="PTHR45649">
    <property type="entry name" value="AMINO-ACID PERMEASE BAT1"/>
    <property type="match status" value="1"/>
</dbReference>
<evidence type="ECO:0000256" key="4">
    <source>
        <dbReference type="ARBA" id="ARBA00022989"/>
    </source>
</evidence>
<reference evidence="7 8" key="1">
    <citation type="journal article" date="2015" name="Genome Biol. Evol.">
        <title>Phylogenomic analyses indicate that early fungi evolved digesting cell walls of algal ancestors of land plants.</title>
        <authorList>
            <person name="Chang Y."/>
            <person name="Wang S."/>
            <person name="Sekimoto S."/>
            <person name="Aerts A.L."/>
            <person name="Choi C."/>
            <person name="Clum A."/>
            <person name="LaButti K.M."/>
            <person name="Lindquist E.A."/>
            <person name="Yee Ngan C."/>
            <person name="Ohm R.A."/>
            <person name="Salamov A.A."/>
            <person name="Grigoriev I.V."/>
            <person name="Spatafora J.W."/>
            <person name="Berbee M.L."/>
        </authorList>
    </citation>
    <scope>NUCLEOTIDE SEQUENCE [LARGE SCALE GENOMIC DNA]</scope>
    <source>
        <strain evidence="7 8">JEL478</strain>
    </source>
</reference>
<dbReference type="GO" id="GO:0016020">
    <property type="term" value="C:membrane"/>
    <property type="evidence" value="ECO:0007669"/>
    <property type="project" value="UniProtKB-SubCell"/>
</dbReference>
<dbReference type="OMA" id="FYWRERA"/>
<accession>A0A139ALP0</accession>
<evidence type="ECO:0000256" key="6">
    <source>
        <dbReference type="SAM" id="Phobius"/>
    </source>
</evidence>
<feature type="transmembrane region" description="Helical" evidence="6">
    <location>
        <begin position="65"/>
        <end position="88"/>
    </location>
</feature>
<dbReference type="OrthoDB" id="10054429at2759"/>
<dbReference type="Pfam" id="PF13520">
    <property type="entry name" value="AA_permease_2"/>
    <property type="match status" value="1"/>
</dbReference>
<feature type="transmembrane region" description="Helical" evidence="6">
    <location>
        <begin position="455"/>
        <end position="476"/>
    </location>
</feature>
<evidence type="ECO:0000313" key="7">
    <source>
        <dbReference type="EMBL" id="KXS17474.1"/>
    </source>
</evidence>
<dbReference type="EMBL" id="KQ965746">
    <property type="protein sequence ID" value="KXS17474.1"/>
    <property type="molecule type" value="Genomic_DNA"/>
</dbReference>
<dbReference type="InterPro" id="IPR002293">
    <property type="entry name" value="AA/rel_permease1"/>
</dbReference>